<feature type="compositionally biased region" description="Polar residues" evidence="1">
    <location>
        <begin position="1"/>
        <end position="11"/>
    </location>
</feature>
<dbReference type="InterPro" id="IPR022037">
    <property type="entry name" value="DUF3606"/>
</dbReference>
<dbReference type="EMBL" id="DSIN01000021">
    <property type="protein sequence ID" value="HEF26545.1"/>
    <property type="molecule type" value="Genomic_DNA"/>
</dbReference>
<evidence type="ECO:0000256" key="1">
    <source>
        <dbReference type="SAM" id="MobiDB-lite"/>
    </source>
</evidence>
<protein>
    <submittedName>
        <fullName evidence="2">DUF3606 domain-containing protein</fullName>
    </submittedName>
</protein>
<name>A0A7C1WSA7_9PSED</name>
<evidence type="ECO:0000313" key="2">
    <source>
        <dbReference type="EMBL" id="HEF26545.1"/>
    </source>
</evidence>
<comment type="caution">
    <text evidence="2">The sequence shown here is derived from an EMBL/GenBank/DDBJ whole genome shotgun (WGS) entry which is preliminary data.</text>
</comment>
<dbReference type="AlphaFoldDB" id="A0A7C1WSA7"/>
<organism evidence="2">
    <name type="scientific">Pseudomonas graminis</name>
    <dbReference type="NCBI Taxonomy" id="158627"/>
    <lineage>
        <taxon>Bacteria</taxon>
        <taxon>Pseudomonadati</taxon>
        <taxon>Pseudomonadota</taxon>
        <taxon>Gammaproteobacteria</taxon>
        <taxon>Pseudomonadales</taxon>
        <taxon>Pseudomonadaceae</taxon>
        <taxon>Pseudomonas</taxon>
    </lineage>
</organism>
<sequence length="80" mass="8828">MSRMNRLSSGKAQDETESPMQHVKPTHGTDAIRVNIHDGTELKYWAEKFGVSKKDITSAVAQVGDSLTAVKQHLTPTRHA</sequence>
<feature type="region of interest" description="Disordered" evidence="1">
    <location>
        <begin position="1"/>
        <end position="32"/>
    </location>
</feature>
<accession>A0A7C1WSA7</accession>
<reference evidence="2" key="1">
    <citation type="journal article" date="2020" name="mSystems">
        <title>Genome- and Community-Level Interaction Insights into Carbon Utilization and Element Cycling Functions of Hydrothermarchaeota in Hydrothermal Sediment.</title>
        <authorList>
            <person name="Zhou Z."/>
            <person name="Liu Y."/>
            <person name="Xu W."/>
            <person name="Pan J."/>
            <person name="Luo Z.H."/>
            <person name="Li M."/>
        </authorList>
    </citation>
    <scope>NUCLEOTIDE SEQUENCE [LARGE SCALE GENOMIC DNA]</scope>
    <source>
        <strain evidence="2">SpSt-200</strain>
    </source>
</reference>
<proteinExistence type="predicted"/>
<gene>
    <name evidence="2" type="ORF">ENP23_12280</name>
</gene>
<dbReference type="Pfam" id="PF12244">
    <property type="entry name" value="DUF3606"/>
    <property type="match status" value="1"/>
</dbReference>